<dbReference type="EMBL" id="JYDO01000001">
    <property type="protein sequence ID" value="KRZ80771.1"/>
    <property type="molecule type" value="Genomic_DNA"/>
</dbReference>
<evidence type="ECO:0000313" key="2">
    <source>
        <dbReference type="Proteomes" id="UP000054843"/>
    </source>
</evidence>
<accession>A0A0V1NAA2</accession>
<reference evidence="1 2" key="1">
    <citation type="submission" date="2015-01" db="EMBL/GenBank/DDBJ databases">
        <title>Evolution of Trichinella species and genotypes.</title>
        <authorList>
            <person name="Korhonen P.K."/>
            <person name="Edoardo P."/>
            <person name="Giuseppe L.R."/>
            <person name="Gasser R.B."/>
        </authorList>
    </citation>
    <scope>NUCLEOTIDE SEQUENCE [LARGE SCALE GENOMIC DNA]</scope>
    <source>
        <strain evidence="1">ISS1980</strain>
    </source>
</reference>
<evidence type="ECO:0000313" key="1">
    <source>
        <dbReference type="EMBL" id="KRZ80771.1"/>
    </source>
</evidence>
<gene>
    <name evidence="1" type="ORF">T10_12133</name>
</gene>
<dbReference type="AlphaFoldDB" id="A0A0V1NAA2"/>
<proteinExistence type="predicted"/>
<protein>
    <submittedName>
        <fullName evidence="1">Uncharacterized protein</fullName>
    </submittedName>
</protein>
<name>A0A0V1NAA2_9BILA</name>
<organism evidence="1 2">
    <name type="scientific">Trichinella papuae</name>
    <dbReference type="NCBI Taxonomy" id="268474"/>
    <lineage>
        <taxon>Eukaryota</taxon>
        <taxon>Metazoa</taxon>
        <taxon>Ecdysozoa</taxon>
        <taxon>Nematoda</taxon>
        <taxon>Enoplea</taxon>
        <taxon>Dorylaimia</taxon>
        <taxon>Trichinellida</taxon>
        <taxon>Trichinellidae</taxon>
        <taxon>Trichinella</taxon>
    </lineage>
</organism>
<dbReference type="Proteomes" id="UP000054843">
    <property type="component" value="Unassembled WGS sequence"/>
</dbReference>
<sequence>MFCRDRKCRTVLTAFGKLLTAFRRQTINCISELISIQRYDKFKLILHRLSFNLLWLILAKHMQNVHLLPQHNKHITIPLHHDFDFLKNDMTESTMPEFQQIAFAYCDNADLETCLNVDG</sequence>
<keyword evidence="2" id="KW-1185">Reference proteome</keyword>
<dbReference type="OrthoDB" id="10342028at2759"/>
<comment type="caution">
    <text evidence="1">The sequence shown here is derived from an EMBL/GenBank/DDBJ whole genome shotgun (WGS) entry which is preliminary data.</text>
</comment>